<dbReference type="PROSITE" id="PS00211">
    <property type="entry name" value="ABC_TRANSPORTER_1"/>
    <property type="match status" value="1"/>
</dbReference>
<feature type="region of interest" description="Disordered" evidence="8">
    <location>
        <begin position="361"/>
        <end position="388"/>
    </location>
</feature>
<evidence type="ECO:0000256" key="7">
    <source>
        <dbReference type="ARBA" id="ARBA00023136"/>
    </source>
</evidence>
<dbReference type="Pfam" id="PF00005">
    <property type="entry name" value="ABC_tran"/>
    <property type="match status" value="2"/>
</dbReference>
<feature type="domain" description="ABC transmembrane type-1" evidence="11">
    <location>
        <begin position="394"/>
        <end position="579"/>
    </location>
</feature>
<feature type="transmembrane region" description="Helical" evidence="9">
    <location>
        <begin position="439"/>
        <end position="456"/>
    </location>
</feature>
<evidence type="ECO:0000256" key="1">
    <source>
        <dbReference type="ARBA" id="ARBA00004141"/>
    </source>
</evidence>
<feature type="transmembrane region" description="Helical" evidence="9">
    <location>
        <begin position="91"/>
        <end position="111"/>
    </location>
</feature>
<evidence type="ECO:0000256" key="5">
    <source>
        <dbReference type="ARBA" id="ARBA00022840"/>
    </source>
</evidence>
<keyword evidence="2" id="KW-0813">Transport</keyword>
<feature type="region of interest" description="Disordered" evidence="8">
    <location>
        <begin position="616"/>
        <end position="637"/>
    </location>
</feature>
<dbReference type="PROSITE" id="PS50929">
    <property type="entry name" value="ABC_TM1F"/>
    <property type="match status" value="2"/>
</dbReference>
<feature type="transmembrane region" description="Helical" evidence="9">
    <location>
        <begin position="515"/>
        <end position="536"/>
    </location>
</feature>
<dbReference type="InterPro" id="IPR017871">
    <property type="entry name" value="ABC_transporter-like_CS"/>
</dbReference>
<feature type="domain" description="ABC transmembrane type-1" evidence="11">
    <location>
        <begin position="922"/>
        <end position="1221"/>
    </location>
</feature>
<dbReference type="InterPro" id="IPR050173">
    <property type="entry name" value="ABC_transporter_C-like"/>
</dbReference>
<keyword evidence="6 9" id="KW-1133">Transmembrane helix</keyword>
<dbReference type="InterPro" id="IPR003439">
    <property type="entry name" value="ABC_transporter-like_ATP-bd"/>
</dbReference>
<feature type="transmembrane region" description="Helical" evidence="9">
    <location>
        <begin position="979"/>
        <end position="999"/>
    </location>
</feature>
<dbReference type="Gene3D" id="3.40.50.300">
    <property type="entry name" value="P-loop containing nucleotide triphosphate hydrolases"/>
    <property type="match status" value="2"/>
</dbReference>
<dbReference type="CDD" id="cd03244">
    <property type="entry name" value="ABCC_MRP_domain2"/>
    <property type="match status" value="1"/>
</dbReference>
<dbReference type="Pfam" id="PF00664">
    <property type="entry name" value="ABC_membrane"/>
    <property type="match status" value="2"/>
</dbReference>
<dbReference type="Gene3D" id="1.20.1560.10">
    <property type="entry name" value="ABC transporter type 1, transmembrane domain"/>
    <property type="match status" value="2"/>
</dbReference>
<dbReference type="InterPro" id="IPR003593">
    <property type="entry name" value="AAA+_ATPase"/>
</dbReference>
<evidence type="ECO:0000259" key="10">
    <source>
        <dbReference type="PROSITE" id="PS50893"/>
    </source>
</evidence>
<evidence type="ECO:0000256" key="8">
    <source>
        <dbReference type="SAM" id="MobiDB-lite"/>
    </source>
</evidence>
<comment type="subcellular location">
    <subcellularLocation>
        <location evidence="1">Membrane</location>
        <topology evidence="1">Multi-pass membrane protein</topology>
    </subcellularLocation>
</comment>
<comment type="caution">
    <text evidence="12">The sequence shown here is derived from an EMBL/GenBank/DDBJ whole genome shotgun (WGS) entry which is preliminary data.</text>
</comment>
<dbReference type="CDD" id="cd18604">
    <property type="entry name" value="ABC_6TM_VMR1_D2_like"/>
    <property type="match status" value="1"/>
</dbReference>
<keyword evidence="5" id="KW-0067">ATP-binding</keyword>
<dbReference type="PANTHER" id="PTHR24223:SF354">
    <property type="entry name" value="BILE ACID TRANSPORTER, PUTATIVE (EUROFUNG)-RELATED"/>
    <property type="match status" value="1"/>
</dbReference>
<dbReference type="InterPro" id="IPR027417">
    <property type="entry name" value="P-loop_NTPase"/>
</dbReference>
<accession>A0ABR4FJA3</accession>
<dbReference type="EMBL" id="JBFTWV010000263">
    <property type="protein sequence ID" value="KAL2783162.1"/>
    <property type="molecule type" value="Genomic_DNA"/>
</dbReference>
<evidence type="ECO:0000256" key="9">
    <source>
        <dbReference type="SAM" id="Phobius"/>
    </source>
</evidence>
<proteinExistence type="predicted"/>
<dbReference type="CDD" id="cd03250">
    <property type="entry name" value="ABCC_MRP_domain1"/>
    <property type="match status" value="1"/>
</dbReference>
<gene>
    <name evidence="12" type="ORF">BJX66DRAFT_138575</name>
</gene>
<feature type="transmembrane region" description="Helical" evidence="9">
    <location>
        <begin position="267"/>
        <end position="291"/>
    </location>
</feature>
<feature type="domain" description="ABC transporter" evidence="10">
    <location>
        <begin position="1256"/>
        <end position="1516"/>
    </location>
</feature>
<evidence type="ECO:0000256" key="3">
    <source>
        <dbReference type="ARBA" id="ARBA00022692"/>
    </source>
</evidence>
<feature type="transmembrane region" description="Helical" evidence="9">
    <location>
        <begin position="1054"/>
        <end position="1076"/>
    </location>
</feature>
<keyword evidence="7 9" id="KW-0472">Membrane</keyword>
<dbReference type="SUPFAM" id="SSF52540">
    <property type="entry name" value="P-loop containing nucleoside triphosphate hydrolases"/>
    <property type="match status" value="2"/>
</dbReference>
<feature type="domain" description="ABC transporter" evidence="10">
    <location>
        <begin position="608"/>
        <end position="866"/>
    </location>
</feature>
<feature type="transmembrane region" description="Helical" evidence="9">
    <location>
        <begin position="415"/>
        <end position="433"/>
    </location>
</feature>
<evidence type="ECO:0000256" key="4">
    <source>
        <dbReference type="ARBA" id="ARBA00022741"/>
    </source>
</evidence>
<keyword evidence="12" id="KW-0378">Hydrolase</keyword>
<organism evidence="12 13">
    <name type="scientific">Aspergillus keveii</name>
    <dbReference type="NCBI Taxonomy" id="714993"/>
    <lineage>
        <taxon>Eukaryota</taxon>
        <taxon>Fungi</taxon>
        <taxon>Dikarya</taxon>
        <taxon>Ascomycota</taxon>
        <taxon>Pezizomycotina</taxon>
        <taxon>Eurotiomycetes</taxon>
        <taxon>Eurotiomycetidae</taxon>
        <taxon>Eurotiales</taxon>
        <taxon>Aspergillaceae</taxon>
        <taxon>Aspergillus</taxon>
        <taxon>Aspergillus subgen. Nidulantes</taxon>
    </lineage>
</organism>
<evidence type="ECO:0000313" key="12">
    <source>
        <dbReference type="EMBL" id="KAL2783162.1"/>
    </source>
</evidence>
<feature type="region of interest" description="Disordered" evidence="8">
    <location>
        <begin position="846"/>
        <end position="890"/>
    </location>
</feature>
<keyword evidence="3 9" id="KW-0812">Transmembrane</keyword>
<name>A0ABR4FJA3_9EURO</name>
<dbReference type="InterPro" id="IPR011527">
    <property type="entry name" value="ABC1_TM_dom"/>
</dbReference>
<feature type="transmembrane region" description="Helical" evidence="9">
    <location>
        <begin position="65"/>
        <end position="85"/>
    </location>
</feature>
<feature type="compositionally biased region" description="Polar residues" evidence="8">
    <location>
        <begin position="1374"/>
        <end position="1403"/>
    </location>
</feature>
<dbReference type="GO" id="GO:0016787">
    <property type="term" value="F:hydrolase activity"/>
    <property type="evidence" value="ECO:0007669"/>
    <property type="project" value="UniProtKB-KW"/>
</dbReference>
<feature type="transmembrane region" description="Helical" evidence="9">
    <location>
        <begin position="12"/>
        <end position="31"/>
    </location>
</feature>
<keyword evidence="4" id="KW-0547">Nucleotide-binding</keyword>
<evidence type="ECO:0000256" key="2">
    <source>
        <dbReference type="ARBA" id="ARBA00022448"/>
    </source>
</evidence>
<dbReference type="InterPro" id="IPR036640">
    <property type="entry name" value="ABC1_TM_sf"/>
</dbReference>
<feature type="transmembrane region" description="Helical" evidence="9">
    <location>
        <begin position="159"/>
        <end position="178"/>
    </location>
</feature>
<dbReference type="PANTHER" id="PTHR24223">
    <property type="entry name" value="ATP-BINDING CASSETTE SUB-FAMILY C"/>
    <property type="match status" value="1"/>
</dbReference>
<dbReference type="Proteomes" id="UP001610563">
    <property type="component" value="Unassembled WGS sequence"/>
</dbReference>
<dbReference type="SUPFAM" id="SSF90123">
    <property type="entry name" value="ABC transporter transmembrane region"/>
    <property type="match status" value="2"/>
</dbReference>
<feature type="transmembrane region" description="Helical" evidence="9">
    <location>
        <begin position="123"/>
        <end position="147"/>
    </location>
</feature>
<keyword evidence="13" id="KW-1185">Reference proteome</keyword>
<evidence type="ECO:0000256" key="6">
    <source>
        <dbReference type="ARBA" id="ARBA00022989"/>
    </source>
</evidence>
<feature type="transmembrane region" description="Helical" evidence="9">
    <location>
        <begin position="1082"/>
        <end position="1101"/>
    </location>
</feature>
<feature type="region of interest" description="Disordered" evidence="8">
    <location>
        <begin position="1374"/>
        <end position="1404"/>
    </location>
</feature>
<feature type="transmembrane region" description="Helical" evidence="9">
    <location>
        <begin position="919"/>
        <end position="942"/>
    </location>
</feature>
<dbReference type="CDD" id="cd18596">
    <property type="entry name" value="ABC_6TM_VMR1_D1_like"/>
    <property type="match status" value="1"/>
</dbReference>
<feature type="transmembrane region" description="Helical" evidence="9">
    <location>
        <begin position="1167"/>
        <end position="1188"/>
    </location>
</feature>
<sequence length="1536" mass="169512">MARLPTPPLGASIALGAVSALLAVPHVYQLVKDLRRDGGYIRLENENNDETITSSKPPRSIWQRVTLVLVAAIATVAALLAWTGVDSHSADIAKIITFASWMLVFLQETILATRKRSEDRYRLGCYSAWSNLSLGAYIALPYALALYNDGSLTFIQEDALPIIQLIATATLFLTNLSLPHGPTLYRNNHPIDAEGSVSILTRYTFAWALKTLTLATKNNRLDITDLPLISSQLRAKTLCETFYARDPTSVAWRKWFRLYWRPFTTQLVIQLFANAVHFLPNLLLLTILRLFEERDAGGTVQLKLWLTAAALGGAMMAVSWLTSLRDFVADLHISIPVNEQLFAVISRKALSLKHIVVPAKSAGKDGNESDEDSDSDDGDEEDGESNEVPRTKHSILNLLGVDAMRISDFDGYSHLLLDCVLEFGVTIAFLLYLMGWKPTLGGCLIPLLLTPLYYTITKKYSAKEQTLMSNRDEKSASLTEMVRGMRQVKFSALESEWAGKILKLRNKELKAQAEVFRLNIFLTAIWTLGPICMSFLAIASYIYFNGEISASTAFTALSLFENLQSSLSLLPEVITDLLDTFVSLGRISRFLGLQEHVDGRVSGEQIALRDATITWPSSPADEKKDDSDNNDDNETETQFQLRGLNLNIPLQELTVISGRSGSGKSLLLQALIGEADIVTGTVTVPQADSIPASVPTDDDWLLHGTIAYVSQDPWIENASIRDAILFGLPLNHARYDEVIHACALTQDLKIFPDGDKTDIGANGINLSGGQKWRLALARALYSRASILVLDDIFSAVDAHVGRHLYENALTGKLSEGRTRILATHHVRLCLDSVAYHIELENGSVSRARRPTGVSSEEVSQADDGSETSTDSTSQEVQVKPAKRRDSTKASKFYEEEKRETGVVKAAVYKAYIQASGGNLHWILIALFFVADLILSLSAPYWVSVWTRSYEQSTVVASLLVHDTNRLPQVTTTPRIDKRLVYYGSIYLAISLSSWIMIVIRMKVVLSGSIRASKVMFEQFTEAILRSPLRFLDTTPVGQILNRFTSDFGVLDSDLSLTMAFAIYDLVAICGVVIAAILSSPLVVGLGVLSLLGSWTVAHFYATAAREAKRLESTAKSPIFDLVGSLLTGLPTIRAFGREQAYLSRMYDLIDTHCQAFWHRRLFRCWMAFWLAMVGALFVTSVTMIFVSIRTLDAPLAGFALSFALHMSESISYLLMEYAQLEIEFNATERIVEYTKLEKEPQTGIDVPAAWPTKGELEVTNLTVAYAPDLPPVLRELNFTLEQGDRVGVVGRTGAGKSSLAMTLLRCLDIRSGSISIDGIDVSTVRLHDLRSRVGMISQDPIVFAGTVREVLDPFNQHEDSELIDALEKVALTAPNQSASTPTETSLPTQANTPQNQDNPTSPSLIPLTFPIAESGRNLSQGQRQLLCLARALVSRPKILITDEATASIDMESDMRIQRVLREEIRGSCTLLVIAHRLSTIADFEKVIVLDQGRVVEMGAPRELMELQGEGTGVFRGMVEGSGERGVIRDMIFGEES</sequence>
<evidence type="ECO:0000313" key="13">
    <source>
        <dbReference type="Proteomes" id="UP001610563"/>
    </source>
</evidence>
<evidence type="ECO:0000259" key="11">
    <source>
        <dbReference type="PROSITE" id="PS50929"/>
    </source>
</evidence>
<dbReference type="PROSITE" id="PS50893">
    <property type="entry name" value="ABC_TRANSPORTER_2"/>
    <property type="match status" value="2"/>
</dbReference>
<protein>
    <submittedName>
        <fullName evidence="12">P-loop containing nucleoside triphosphate hydrolase protein</fullName>
    </submittedName>
</protein>
<feature type="transmembrane region" description="Helical" evidence="9">
    <location>
        <begin position="303"/>
        <end position="322"/>
    </location>
</feature>
<reference evidence="12 13" key="1">
    <citation type="submission" date="2024-07" db="EMBL/GenBank/DDBJ databases">
        <title>Section-level genome sequencing and comparative genomics of Aspergillus sections Usti and Cavernicolus.</title>
        <authorList>
            <consortium name="Lawrence Berkeley National Laboratory"/>
            <person name="Nybo J.L."/>
            <person name="Vesth T.C."/>
            <person name="Theobald S."/>
            <person name="Frisvad J.C."/>
            <person name="Larsen T.O."/>
            <person name="Kjaerboelling I."/>
            <person name="Rothschild-Mancinelli K."/>
            <person name="Lyhne E.K."/>
            <person name="Kogle M.E."/>
            <person name="Barry K."/>
            <person name="Clum A."/>
            <person name="Na H."/>
            <person name="Ledsgaard L."/>
            <person name="Lin J."/>
            <person name="Lipzen A."/>
            <person name="Kuo A."/>
            <person name="Riley R."/>
            <person name="Mondo S."/>
            <person name="Labutti K."/>
            <person name="Haridas S."/>
            <person name="Pangalinan J."/>
            <person name="Salamov A.A."/>
            <person name="Simmons B.A."/>
            <person name="Magnuson J.K."/>
            <person name="Chen J."/>
            <person name="Drula E."/>
            <person name="Henrissat B."/>
            <person name="Wiebenga A."/>
            <person name="Lubbers R.J."/>
            <person name="Gomes A.C."/>
            <person name="Makela M.R."/>
            <person name="Stajich J."/>
            <person name="Grigoriev I.V."/>
            <person name="Mortensen U.H."/>
            <person name="De Vries R.P."/>
            <person name="Baker S.E."/>
            <person name="Andersen M.R."/>
        </authorList>
    </citation>
    <scope>NUCLEOTIDE SEQUENCE [LARGE SCALE GENOMIC DNA]</scope>
    <source>
        <strain evidence="12 13">CBS 209.92</strain>
    </source>
</reference>
<dbReference type="SMART" id="SM00382">
    <property type="entry name" value="AAA"/>
    <property type="match status" value="2"/>
</dbReference>
<feature type="compositionally biased region" description="Acidic residues" evidence="8">
    <location>
        <begin position="368"/>
        <end position="385"/>
    </location>
</feature>